<evidence type="ECO:0000256" key="11">
    <source>
        <dbReference type="RuleBase" id="RU000488"/>
    </source>
</evidence>
<comment type="caution">
    <text evidence="12">The sequence shown here is derived from an EMBL/GenBank/DDBJ whole genome shotgun (WGS) entry which is preliminary data.</text>
</comment>
<evidence type="ECO:0000256" key="5">
    <source>
        <dbReference type="ARBA" id="ARBA00022737"/>
    </source>
</evidence>
<dbReference type="Proteomes" id="UP000765509">
    <property type="component" value="Unassembled WGS sequence"/>
</dbReference>
<dbReference type="Pfam" id="PF00153">
    <property type="entry name" value="Mito_carr"/>
    <property type="match status" value="4"/>
</dbReference>
<evidence type="ECO:0000256" key="10">
    <source>
        <dbReference type="PROSITE-ProRule" id="PRU00282"/>
    </source>
</evidence>
<evidence type="ECO:0008006" key="14">
    <source>
        <dbReference type="Google" id="ProtNLM"/>
    </source>
</evidence>
<evidence type="ECO:0000256" key="2">
    <source>
        <dbReference type="ARBA" id="ARBA00006375"/>
    </source>
</evidence>
<feature type="repeat" description="Solcar" evidence="10">
    <location>
        <begin position="232"/>
        <end position="331"/>
    </location>
</feature>
<dbReference type="AlphaFoldDB" id="A0A9Q3DUI5"/>
<feature type="repeat" description="Solcar" evidence="10">
    <location>
        <begin position="349"/>
        <end position="436"/>
    </location>
</feature>
<accession>A0A9Q3DUI5</accession>
<dbReference type="SUPFAM" id="SSF103506">
    <property type="entry name" value="Mitochondrial carrier"/>
    <property type="match status" value="1"/>
</dbReference>
<organism evidence="12 13">
    <name type="scientific">Austropuccinia psidii MF-1</name>
    <dbReference type="NCBI Taxonomy" id="1389203"/>
    <lineage>
        <taxon>Eukaryota</taxon>
        <taxon>Fungi</taxon>
        <taxon>Dikarya</taxon>
        <taxon>Basidiomycota</taxon>
        <taxon>Pucciniomycotina</taxon>
        <taxon>Pucciniomycetes</taxon>
        <taxon>Pucciniales</taxon>
        <taxon>Sphaerophragmiaceae</taxon>
        <taxon>Austropuccinia</taxon>
    </lineage>
</organism>
<evidence type="ECO:0000256" key="4">
    <source>
        <dbReference type="ARBA" id="ARBA00022692"/>
    </source>
</evidence>
<dbReference type="PANTHER" id="PTHR45760:SF2">
    <property type="entry name" value="FI19922P1-RELATED"/>
    <property type="match status" value="1"/>
</dbReference>
<keyword evidence="7" id="KW-1133">Transmembrane helix</keyword>
<reference evidence="12" key="1">
    <citation type="submission" date="2021-03" db="EMBL/GenBank/DDBJ databases">
        <title>Draft genome sequence of rust myrtle Austropuccinia psidii MF-1, a brazilian biotype.</title>
        <authorList>
            <person name="Quecine M.C."/>
            <person name="Pachon D.M.R."/>
            <person name="Bonatelli M.L."/>
            <person name="Correr F.H."/>
            <person name="Franceschini L.M."/>
            <person name="Leite T.F."/>
            <person name="Margarido G.R.A."/>
            <person name="Almeida C.A."/>
            <person name="Ferrarezi J.A."/>
            <person name="Labate C.A."/>
        </authorList>
    </citation>
    <scope>NUCLEOTIDE SEQUENCE</scope>
    <source>
        <strain evidence="12">MF-1</strain>
    </source>
</reference>
<comment type="subcellular location">
    <subcellularLocation>
        <location evidence="1">Mitochondrion inner membrane</location>
        <topology evidence="1">Multi-pass membrane protein</topology>
    </subcellularLocation>
</comment>
<evidence type="ECO:0000313" key="13">
    <source>
        <dbReference type="Proteomes" id="UP000765509"/>
    </source>
</evidence>
<dbReference type="PANTHER" id="PTHR45760">
    <property type="entry name" value="FI19922P1-RELATED"/>
    <property type="match status" value="1"/>
</dbReference>
<keyword evidence="9 10" id="KW-0472">Membrane</keyword>
<evidence type="ECO:0000256" key="1">
    <source>
        <dbReference type="ARBA" id="ARBA00004448"/>
    </source>
</evidence>
<dbReference type="InterPro" id="IPR023395">
    <property type="entry name" value="MCP_dom_sf"/>
</dbReference>
<evidence type="ECO:0000256" key="3">
    <source>
        <dbReference type="ARBA" id="ARBA00022448"/>
    </source>
</evidence>
<evidence type="ECO:0000256" key="8">
    <source>
        <dbReference type="ARBA" id="ARBA00023128"/>
    </source>
</evidence>
<dbReference type="Gene3D" id="1.50.40.10">
    <property type="entry name" value="Mitochondrial carrier domain"/>
    <property type="match status" value="2"/>
</dbReference>
<comment type="similarity">
    <text evidence="2 11">Belongs to the mitochondrial carrier (TC 2.A.29) family.</text>
</comment>
<dbReference type="OrthoDB" id="1747031at2759"/>
<sequence length="440" mass="47672">MSSLAIQPEIVDGLKNQLIQPAFFDRSRNVRLKDKILAACLGGALTSLTMTPLDVVKTRLQTQSSPHSSIGIHPKTVAQAVDRRVPIGQFSHKPCLPRSLFPRFGSQAINSSTSSSSSFSPPFNRSSTINNHLIHNNSHLMFSSPAPVNSSVFGQATFTHPLRPPASGILDSLLQIIKHEGTRTLWRGIGPTLLISIPAQGIYMLGYDSLRSTFLNLAPPSNSQSHSLMIYRTSLAPLLAGALARSTVAVLFSPLELIRTRLQSTPTLLLQPFDSNQFNSRPTTYKVFLASLSSARSSGFSSLYAGLPATLWRDVPFSAIYWSTYEFTRKLISGGKGFGESDSHSGAHHLAMESFLAGSMSGCLAATITNPFDVVKTRKQAQLNEGKLKGTINMIVQIAQNEGFRNGLMKGLSPRLAKIAPSCGIMIASYEGLAHTLSKY</sequence>
<dbReference type="GO" id="GO:0005743">
    <property type="term" value="C:mitochondrial inner membrane"/>
    <property type="evidence" value="ECO:0007669"/>
    <property type="project" value="UniProtKB-SubCell"/>
</dbReference>
<dbReference type="EMBL" id="AVOT02021013">
    <property type="protein sequence ID" value="MBW0509569.1"/>
    <property type="molecule type" value="Genomic_DNA"/>
</dbReference>
<keyword evidence="3 11" id="KW-0813">Transport</keyword>
<dbReference type="PROSITE" id="PS50920">
    <property type="entry name" value="SOLCAR"/>
    <property type="match status" value="3"/>
</dbReference>
<name>A0A9Q3DUI5_9BASI</name>
<evidence type="ECO:0000256" key="9">
    <source>
        <dbReference type="ARBA" id="ARBA00023136"/>
    </source>
</evidence>
<keyword evidence="5" id="KW-0677">Repeat</keyword>
<keyword evidence="6" id="KW-0999">Mitochondrion inner membrane</keyword>
<gene>
    <name evidence="12" type="ORF">O181_049284</name>
</gene>
<feature type="repeat" description="Solcar" evidence="10">
    <location>
        <begin position="138"/>
        <end position="213"/>
    </location>
</feature>
<evidence type="ECO:0000256" key="7">
    <source>
        <dbReference type="ARBA" id="ARBA00022989"/>
    </source>
</evidence>
<keyword evidence="4 10" id="KW-0812">Transmembrane</keyword>
<evidence type="ECO:0000313" key="12">
    <source>
        <dbReference type="EMBL" id="MBW0509569.1"/>
    </source>
</evidence>
<dbReference type="GO" id="GO:1990542">
    <property type="term" value="P:mitochondrial transmembrane transport"/>
    <property type="evidence" value="ECO:0007669"/>
    <property type="project" value="InterPro"/>
</dbReference>
<keyword evidence="13" id="KW-1185">Reference proteome</keyword>
<keyword evidence="8" id="KW-0496">Mitochondrion</keyword>
<evidence type="ECO:0000256" key="6">
    <source>
        <dbReference type="ARBA" id="ARBA00022792"/>
    </source>
</evidence>
<protein>
    <recommendedName>
        <fullName evidence="14">Mitochondrial carrier protein</fullName>
    </recommendedName>
</protein>
<proteinExistence type="inferred from homology"/>
<dbReference type="InterPro" id="IPR045315">
    <property type="entry name" value="Mtm1-like"/>
</dbReference>
<dbReference type="InterPro" id="IPR018108">
    <property type="entry name" value="MCP_transmembrane"/>
</dbReference>